<protein>
    <recommendedName>
        <fullName evidence="5">Transmembrane protein</fullName>
    </recommendedName>
</protein>
<proteinExistence type="predicted"/>
<dbReference type="EMBL" id="CCKQ01009834">
    <property type="protein sequence ID" value="CDW81343.1"/>
    <property type="molecule type" value="Genomic_DNA"/>
</dbReference>
<dbReference type="Proteomes" id="UP000039865">
    <property type="component" value="Unassembled WGS sequence"/>
</dbReference>
<feature type="chain" id="PRO_5001729566" description="Transmembrane protein" evidence="2">
    <location>
        <begin position="23"/>
        <end position="179"/>
    </location>
</feature>
<dbReference type="InParanoid" id="A0A078AKI8"/>
<evidence type="ECO:0000313" key="3">
    <source>
        <dbReference type="EMBL" id="CDW81343.1"/>
    </source>
</evidence>
<keyword evidence="1" id="KW-0812">Transmembrane</keyword>
<keyword evidence="2" id="KW-0732">Signal</keyword>
<keyword evidence="4" id="KW-1185">Reference proteome</keyword>
<keyword evidence="1" id="KW-1133">Transmembrane helix</keyword>
<dbReference type="AlphaFoldDB" id="A0A078AKI8"/>
<name>A0A078AKI8_STYLE</name>
<evidence type="ECO:0000313" key="4">
    <source>
        <dbReference type="Proteomes" id="UP000039865"/>
    </source>
</evidence>
<evidence type="ECO:0000256" key="1">
    <source>
        <dbReference type="SAM" id="Phobius"/>
    </source>
</evidence>
<feature type="transmembrane region" description="Helical" evidence="1">
    <location>
        <begin position="151"/>
        <end position="169"/>
    </location>
</feature>
<accession>A0A078AKI8</accession>
<gene>
    <name evidence="3" type="primary">Contig5146.g5519</name>
    <name evidence="3" type="ORF">STYLEM_10358</name>
</gene>
<sequence>MKTTSLLVKFAIISSLFLLISTKFKENAKCSFDFQCLSQYCFQGRCSSHTLNGSPERMRLEGYLVEQYLNLQEFEEELAERIERFPKLKMKIEQYSLSQMSDQISDQDQNESMKSIASLVDKSQNTTIDSSNQDLKKDTIPNRERKDGIQMVFGIIFLGVFFVLCQFVFTKCADRSNIH</sequence>
<organism evidence="3 4">
    <name type="scientific">Stylonychia lemnae</name>
    <name type="common">Ciliate</name>
    <dbReference type="NCBI Taxonomy" id="5949"/>
    <lineage>
        <taxon>Eukaryota</taxon>
        <taxon>Sar</taxon>
        <taxon>Alveolata</taxon>
        <taxon>Ciliophora</taxon>
        <taxon>Intramacronucleata</taxon>
        <taxon>Spirotrichea</taxon>
        <taxon>Stichotrichia</taxon>
        <taxon>Sporadotrichida</taxon>
        <taxon>Oxytrichidae</taxon>
        <taxon>Stylonychinae</taxon>
        <taxon>Stylonychia</taxon>
    </lineage>
</organism>
<reference evidence="3 4" key="1">
    <citation type="submission" date="2014-06" db="EMBL/GenBank/DDBJ databases">
        <authorList>
            <person name="Swart Estienne"/>
        </authorList>
    </citation>
    <scope>NUCLEOTIDE SEQUENCE [LARGE SCALE GENOMIC DNA]</scope>
    <source>
        <strain evidence="3 4">130c</strain>
    </source>
</reference>
<evidence type="ECO:0000256" key="2">
    <source>
        <dbReference type="SAM" id="SignalP"/>
    </source>
</evidence>
<evidence type="ECO:0008006" key="5">
    <source>
        <dbReference type="Google" id="ProtNLM"/>
    </source>
</evidence>
<keyword evidence="1" id="KW-0472">Membrane</keyword>
<feature type="signal peptide" evidence="2">
    <location>
        <begin position="1"/>
        <end position="22"/>
    </location>
</feature>